<gene>
    <name evidence="1" type="ORF">CEURO_LOCUS14164</name>
</gene>
<accession>A0A9P0ZCG8</accession>
<reference evidence="1" key="1">
    <citation type="submission" date="2022-07" db="EMBL/GenBank/DDBJ databases">
        <authorList>
            <person name="Macas J."/>
            <person name="Novak P."/>
            <person name="Neumann P."/>
        </authorList>
    </citation>
    <scope>NUCLEOTIDE SEQUENCE</scope>
</reference>
<dbReference type="Proteomes" id="UP001152484">
    <property type="component" value="Unassembled WGS sequence"/>
</dbReference>
<evidence type="ECO:0000313" key="2">
    <source>
        <dbReference type="Proteomes" id="UP001152484"/>
    </source>
</evidence>
<sequence length="100" mass="11276">MLDAIPSLNWFIEKGCMDETFVPQYWMPRRFLTGVGIYCGRMKETFLKVTKSCGQSTSQLGMTEVGEQRQNEDIGGDNMALGYLKNGEGAGHGYQTRREL</sequence>
<organism evidence="1 2">
    <name type="scientific">Cuscuta europaea</name>
    <name type="common">European dodder</name>
    <dbReference type="NCBI Taxonomy" id="41803"/>
    <lineage>
        <taxon>Eukaryota</taxon>
        <taxon>Viridiplantae</taxon>
        <taxon>Streptophyta</taxon>
        <taxon>Embryophyta</taxon>
        <taxon>Tracheophyta</taxon>
        <taxon>Spermatophyta</taxon>
        <taxon>Magnoliopsida</taxon>
        <taxon>eudicotyledons</taxon>
        <taxon>Gunneridae</taxon>
        <taxon>Pentapetalae</taxon>
        <taxon>asterids</taxon>
        <taxon>lamiids</taxon>
        <taxon>Solanales</taxon>
        <taxon>Convolvulaceae</taxon>
        <taxon>Cuscuteae</taxon>
        <taxon>Cuscuta</taxon>
        <taxon>Cuscuta subgen. Cuscuta</taxon>
    </lineage>
</organism>
<keyword evidence="2" id="KW-1185">Reference proteome</keyword>
<dbReference type="OrthoDB" id="751756at2759"/>
<proteinExistence type="predicted"/>
<protein>
    <submittedName>
        <fullName evidence="1">Uncharacterized protein</fullName>
    </submittedName>
</protein>
<evidence type="ECO:0000313" key="1">
    <source>
        <dbReference type="EMBL" id="CAH9098136.1"/>
    </source>
</evidence>
<dbReference type="EMBL" id="CAMAPE010000035">
    <property type="protein sequence ID" value="CAH9098136.1"/>
    <property type="molecule type" value="Genomic_DNA"/>
</dbReference>
<comment type="caution">
    <text evidence="1">The sequence shown here is derived from an EMBL/GenBank/DDBJ whole genome shotgun (WGS) entry which is preliminary data.</text>
</comment>
<name>A0A9P0ZCG8_CUSEU</name>
<dbReference type="AlphaFoldDB" id="A0A9P0ZCG8"/>